<proteinExistence type="predicted"/>
<name>A0A1G2KVC8_9BACT</name>
<evidence type="ECO:0000313" key="2">
    <source>
        <dbReference type="Proteomes" id="UP000177177"/>
    </source>
</evidence>
<comment type="caution">
    <text evidence="1">The sequence shown here is derived from an EMBL/GenBank/DDBJ whole genome shotgun (WGS) entry which is preliminary data.</text>
</comment>
<organism evidence="1 2">
    <name type="scientific">Candidatus Sungbacteria bacterium RIFCSPHIGHO2_02_FULL_53_17</name>
    <dbReference type="NCBI Taxonomy" id="1802275"/>
    <lineage>
        <taxon>Bacteria</taxon>
        <taxon>Candidatus Sungiibacteriota</taxon>
    </lineage>
</organism>
<reference evidence="1 2" key="1">
    <citation type="journal article" date="2016" name="Nat. Commun.">
        <title>Thousands of microbial genomes shed light on interconnected biogeochemical processes in an aquifer system.</title>
        <authorList>
            <person name="Anantharaman K."/>
            <person name="Brown C.T."/>
            <person name="Hug L.A."/>
            <person name="Sharon I."/>
            <person name="Castelle C.J."/>
            <person name="Probst A.J."/>
            <person name="Thomas B.C."/>
            <person name="Singh A."/>
            <person name="Wilkins M.J."/>
            <person name="Karaoz U."/>
            <person name="Brodie E.L."/>
            <person name="Williams K.H."/>
            <person name="Hubbard S.S."/>
            <person name="Banfield J.F."/>
        </authorList>
    </citation>
    <scope>NUCLEOTIDE SEQUENCE [LARGE SCALE GENOMIC DNA]</scope>
</reference>
<dbReference type="AlphaFoldDB" id="A0A1G2KVC8"/>
<dbReference type="Proteomes" id="UP000177177">
    <property type="component" value="Unassembled WGS sequence"/>
</dbReference>
<gene>
    <name evidence="1" type="ORF">A3C92_00285</name>
</gene>
<sequence length="107" mass="12624">MHSASFGEGRWREYTFDEQMGNIGSEVSRALHWKGKNEQAFEGAIARALELLDFTIQDARWKHRLKELVRARELIADALYEGKEYGTTFEYLDQYFLQYARAARKDR</sequence>
<accession>A0A1G2KVC8</accession>
<dbReference type="EMBL" id="MHQN01000020">
    <property type="protein sequence ID" value="OHA03366.1"/>
    <property type="molecule type" value="Genomic_DNA"/>
</dbReference>
<evidence type="ECO:0000313" key="1">
    <source>
        <dbReference type="EMBL" id="OHA03366.1"/>
    </source>
</evidence>
<protein>
    <submittedName>
        <fullName evidence="1">Uncharacterized protein</fullName>
    </submittedName>
</protein>